<dbReference type="RefSeq" id="WP_157623781.1">
    <property type="nucleotide sequence ID" value="NZ_JBHEZZ010000010.1"/>
</dbReference>
<accession>A0ABV6UPU9</accession>
<gene>
    <name evidence="1" type="ORF">ACEZDJ_19415</name>
</gene>
<comment type="caution">
    <text evidence="1">The sequence shown here is derived from an EMBL/GenBank/DDBJ whole genome shotgun (WGS) entry which is preliminary data.</text>
</comment>
<name>A0ABV6UPU9_9ACTN</name>
<organism evidence="1 2">
    <name type="scientific">Streptacidiphilus cavernicola</name>
    <dbReference type="NCBI Taxonomy" id="3342716"/>
    <lineage>
        <taxon>Bacteria</taxon>
        <taxon>Bacillati</taxon>
        <taxon>Actinomycetota</taxon>
        <taxon>Actinomycetes</taxon>
        <taxon>Kitasatosporales</taxon>
        <taxon>Streptomycetaceae</taxon>
        <taxon>Streptacidiphilus</taxon>
    </lineage>
</organism>
<proteinExistence type="predicted"/>
<keyword evidence="2" id="KW-1185">Reference proteome</keyword>
<sequence>MAIRRAKMKAQVIEKLSQAAPPGETFIACVHTETGPSPWLNAIFDEIPLVGVIVAFTRKFYFLTLTNTSIVVNSASRWTNRPGDVVAVFPRAAFPVSRIKRASVWSSLYVELTQGSKPTRLNVHRYWRAELDQLIAAFPQATVFDGSVPGQATGQDAAKTV</sequence>
<reference evidence="1 2" key="1">
    <citation type="submission" date="2024-09" db="EMBL/GenBank/DDBJ databases">
        <authorList>
            <person name="Lee S.D."/>
        </authorList>
    </citation>
    <scope>NUCLEOTIDE SEQUENCE [LARGE SCALE GENOMIC DNA]</scope>
    <source>
        <strain evidence="1 2">N1-5</strain>
    </source>
</reference>
<evidence type="ECO:0008006" key="3">
    <source>
        <dbReference type="Google" id="ProtNLM"/>
    </source>
</evidence>
<evidence type="ECO:0000313" key="2">
    <source>
        <dbReference type="Proteomes" id="UP001592528"/>
    </source>
</evidence>
<dbReference type="EMBL" id="JBHEZZ010000010">
    <property type="protein sequence ID" value="MFC1403462.1"/>
    <property type="molecule type" value="Genomic_DNA"/>
</dbReference>
<protein>
    <recommendedName>
        <fullName evidence="3">YokE-like PH domain-containing protein</fullName>
    </recommendedName>
</protein>
<dbReference type="Proteomes" id="UP001592528">
    <property type="component" value="Unassembled WGS sequence"/>
</dbReference>
<evidence type="ECO:0000313" key="1">
    <source>
        <dbReference type="EMBL" id="MFC1403462.1"/>
    </source>
</evidence>